<evidence type="ECO:0000256" key="9">
    <source>
        <dbReference type="SAM" id="SignalP"/>
    </source>
</evidence>
<evidence type="ECO:0000259" key="12">
    <source>
        <dbReference type="Pfam" id="PF24476"/>
    </source>
</evidence>
<dbReference type="EMBL" id="ML738585">
    <property type="protein sequence ID" value="KAE8168576.1"/>
    <property type="molecule type" value="Genomic_DNA"/>
</dbReference>
<dbReference type="SUPFAM" id="SSF52743">
    <property type="entry name" value="Subtilisin-like"/>
    <property type="match status" value="1"/>
</dbReference>
<evidence type="ECO:0000256" key="7">
    <source>
        <dbReference type="PROSITE-ProRule" id="PRU01240"/>
    </source>
</evidence>
<dbReference type="AlphaFoldDB" id="A0A5N6VC15"/>
<dbReference type="Gene3D" id="3.40.50.200">
    <property type="entry name" value="Peptidase S8/S53 domain"/>
    <property type="match status" value="1"/>
</dbReference>
<dbReference type="GO" id="GO:0006508">
    <property type="term" value="P:proteolysis"/>
    <property type="evidence" value="ECO:0007669"/>
    <property type="project" value="UniProtKB-KW"/>
</dbReference>
<dbReference type="Pfam" id="PF12192">
    <property type="entry name" value="CBP"/>
    <property type="match status" value="1"/>
</dbReference>
<evidence type="ECO:0000256" key="5">
    <source>
        <dbReference type="ARBA" id="ARBA00022825"/>
    </source>
</evidence>
<proteinExistence type="inferred from homology"/>
<feature type="domain" description="DUF7580" evidence="12">
    <location>
        <begin position="286"/>
        <end position="626"/>
    </location>
</feature>
<dbReference type="PROSITE" id="PS51892">
    <property type="entry name" value="SUBTILASE"/>
    <property type="match status" value="1"/>
</dbReference>
<dbReference type="OrthoDB" id="206201at2759"/>
<sequence>MRFFLAISTLLAVATAAPASTAQNLQDVHNNAAAYTEAKKAAGCDWLACVSSLAGESAACAAAAAELGANPIADAACIASVGTSTFLVQNQATIISDPNCPANSAKAQRRLVDVDAILCSDGLVIAPMDPLDLAQASILRVAHIASELGAQFKRPACGRLGAELLLVADYLDTAGLDQEERLRLRISKLLRDVEMICSWPHRISPTNYPLLEAICQPSSGTQYVKTRARIQQGLNNITVNTNTAEDAIRHIQKFTARSKRTNREAREDTTTRKSRPAEHPTDVNVRVHSVLQEHMRCTCQDGSIHEAQGSHLVRLLLRPPSRNTDDACLAQFDMLFSSSPWWNGSRFSRWQDVQVVVPWVRKTSRKYARFAGERHQRIETPTRLTRIDQGQFCRLISLEANSRLCLTIQDRELQNSGSEPLKQLVEHVLGMSLAEILSIYHLTPKMKLSLAYILAYSVWQYYDSDWMKTGWTSQTIQFMKEHGGNSCEERGKLFAWKPYLSVRFGDEDADSDEFSSLDGQIHPYPRIRLLGIMLVEIGIGFPLPRTKPGINEDYLLALEYSKDERLWRDCDYPDYISAVNHCLDPGTFNLAHSALGQGKKELMEGLKQRRNILYDKVVFPLEDLLQGTKWLEQLTAIAPLEAPAKVPTTLFVPADIERPAQPTAVRKVTKSPLTKPQTEAKQWLARMRHFNQELTRSSLPTAPVRIRIAVLDTGCNDNAPFFLSPENDFRLRKWKDWVNDSDGFEDCHGHGTHLTSLIMKIAPQAEICVARVAKDPKDILGASENVAQAIDWATTEWKADIVSMSFGYTDDQPNISRAIRKAMYERDGSMLFFAAASNSGANDKEMFPARHESVISIRATNANGDFTDFNPPRSPSEDIVFGTLGVDVPSAGLSDSGEEVYKSGTSVATAVAVGIAGAVLGYINAKQDISEKVRTRQGMQAVFRALASKTLNDHCLYLTPWALMGQVDQTRLAILLAALANR</sequence>
<keyword evidence="14" id="KW-1185">Reference proteome</keyword>
<protein>
    <recommendedName>
        <fullName evidence="15">Peptidase S8/S53 domain-containing protein</fullName>
    </recommendedName>
</protein>
<dbReference type="Pfam" id="PF24476">
    <property type="entry name" value="DUF7580"/>
    <property type="match status" value="1"/>
</dbReference>
<feature type="active site" description="Charge relay system" evidence="7">
    <location>
        <position position="750"/>
    </location>
</feature>
<feature type="chain" id="PRO_5024965967" description="Peptidase S8/S53 domain-containing protein" evidence="9">
    <location>
        <begin position="17"/>
        <end position="982"/>
    </location>
</feature>
<dbReference type="PANTHER" id="PTHR43806:SF11">
    <property type="entry name" value="CEREVISIN-RELATED"/>
    <property type="match status" value="1"/>
</dbReference>
<feature type="signal peptide" evidence="9">
    <location>
        <begin position="1"/>
        <end position="16"/>
    </location>
</feature>
<evidence type="ECO:0000313" key="13">
    <source>
        <dbReference type="EMBL" id="KAE8168576.1"/>
    </source>
</evidence>
<reference evidence="13 14" key="1">
    <citation type="submission" date="2019-04" db="EMBL/GenBank/DDBJ databases">
        <title>Friends and foes A comparative genomics study of 23 Aspergillus species from section Flavi.</title>
        <authorList>
            <consortium name="DOE Joint Genome Institute"/>
            <person name="Kjaerbolling I."/>
            <person name="Vesth T."/>
            <person name="Frisvad J.C."/>
            <person name="Nybo J.L."/>
            <person name="Theobald S."/>
            <person name="Kildgaard S."/>
            <person name="Isbrandt T."/>
            <person name="Kuo A."/>
            <person name="Sato A."/>
            <person name="Lyhne E.K."/>
            <person name="Kogle M.E."/>
            <person name="Wiebenga A."/>
            <person name="Kun R.S."/>
            <person name="Lubbers R.J."/>
            <person name="Makela M.R."/>
            <person name="Barry K."/>
            <person name="Chovatia M."/>
            <person name="Clum A."/>
            <person name="Daum C."/>
            <person name="Haridas S."/>
            <person name="He G."/>
            <person name="LaButti K."/>
            <person name="Lipzen A."/>
            <person name="Mondo S."/>
            <person name="Riley R."/>
            <person name="Salamov A."/>
            <person name="Simmons B.A."/>
            <person name="Magnuson J.K."/>
            <person name="Henrissat B."/>
            <person name="Mortensen U.H."/>
            <person name="Larsen T.O."/>
            <person name="Devries R.P."/>
            <person name="Grigoriev I.V."/>
            <person name="Machida M."/>
            <person name="Baker S.E."/>
            <person name="Andersen M.R."/>
        </authorList>
    </citation>
    <scope>NUCLEOTIDE SEQUENCE [LARGE SCALE GENOMIC DNA]</scope>
    <source>
        <strain evidence="13 14">CBS 117626</strain>
    </source>
</reference>
<evidence type="ECO:0000259" key="11">
    <source>
        <dbReference type="Pfam" id="PF12192"/>
    </source>
</evidence>
<keyword evidence="2 7" id="KW-0645">Protease</keyword>
<accession>A0A5N6VC15</accession>
<feature type="domain" description="Fungal calcium binding protein" evidence="11">
    <location>
        <begin position="23"/>
        <end position="90"/>
    </location>
</feature>
<feature type="active site" description="Charge relay system" evidence="7">
    <location>
        <position position="906"/>
    </location>
</feature>
<evidence type="ECO:0008006" key="15">
    <source>
        <dbReference type="Google" id="ProtNLM"/>
    </source>
</evidence>
<dbReference type="Pfam" id="PF00082">
    <property type="entry name" value="Peptidase_S8"/>
    <property type="match status" value="1"/>
</dbReference>
<evidence type="ECO:0000256" key="8">
    <source>
        <dbReference type="SAM" id="MobiDB-lite"/>
    </source>
</evidence>
<evidence type="ECO:0000256" key="3">
    <source>
        <dbReference type="ARBA" id="ARBA00022729"/>
    </source>
</evidence>
<dbReference type="InterPro" id="IPR022013">
    <property type="entry name" value="CBP"/>
</dbReference>
<organism evidence="13 14">
    <name type="scientific">Aspergillus tamarii</name>
    <dbReference type="NCBI Taxonomy" id="41984"/>
    <lineage>
        <taxon>Eukaryota</taxon>
        <taxon>Fungi</taxon>
        <taxon>Dikarya</taxon>
        <taxon>Ascomycota</taxon>
        <taxon>Pezizomycotina</taxon>
        <taxon>Eurotiomycetes</taxon>
        <taxon>Eurotiomycetidae</taxon>
        <taxon>Eurotiales</taxon>
        <taxon>Aspergillaceae</taxon>
        <taxon>Aspergillus</taxon>
        <taxon>Aspergillus subgen. Circumdati</taxon>
    </lineage>
</organism>
<dbReference type="InterPro" id="IPR036852">
    <property type="entry name" value="Peptidase_S8/S53_dom_sf"/>
</dbReference>
<feature type="active site" description="Charge relay system" evidence="7">
    <location>
        <position position="712"/>
    </location>
</feature>
<dbReference type="InterPro" id="IPR000209">
    <property type="entry name" value="Peptidase_S8/S53_dom"/>
</dbReference>
<keyword evidence="5 7" id="KW-0720">Serine protease</keyword>
<keyword evidence="4 7" id="KW-0378">Hydrolase</keyword>
<comment type="similarity">
    <text evidence="1 7">Belongs to the peptidase S8 family.</text>
</comment>
<dbReference type="InterPro" id="IPR015500">
    <property type="entry name" value="Peptidase_S8_subtilisin-rel"/>
</dbReference>
<name>A0A5N6VC15_ASPTM</name>
<evidence type="ECO:0000256" key="1">
    <source>
        <dbReference type="ARBA" id="ARBA00011073"/>
    </source>
</evidence>
<gene>
    <name evidence="13" type="ORF">BDV40DRAFT_294528</name>
</gene>
<dbReference type="Proteomes" id="UP000326950">
    <property type="component" value="Unassembled WGS sequence"/>
</dbReference>
<evidence type="ECO:0000313" key="14">
    <source>
        <dbReference type="Proteomes" id="UP000326950"/>
    </source>
</evidence>
<evidence type="ECO:0000256" key="2">
    <source>
        <dbReference type="ARBA" id="ARBA00022670"/>
    </source>
</evidence>
<evidence type="ECO:0000256" key="6">
    <source>
        <dbReference type="ARBA" id="ARBA00023145"/>
    </source>
</evidence>
<dbReference type="PANTHER" id="PTHR43806">
    <property type="entry name" value="PEPTIDASE S8"/>
    <property type="match status" value="1"/>
</dbReference>
<dbReference type="Gene3D" id="1.10.1740.120">
    <property type="match status" value="1"/>
</dbReference>
<dbReference type="CDD" id="cd00306">
    <property type="entry name" value="Peptidases_S8_S53"/>
    <property type="match status" value="1"/>
</dbReference>
<feature type="compositionally biased region" description="Basic and acidic residues" evidence="8">
    <location>
        <begin position="261"/>
        <end position="279"/>
    </location>
</feature>
<dbReference type="InterPro" id="IPR050131">
    <property type="entry name" value="Peptidase_S8_subtilisin-like"/>
</dbReference>
<dbReference type="PRINTS" id="PR00723">
    <property type="entry name" value="SUBTILISIN"/>
</dbReference>
<evidence type="ECO:0000256" key="4">
    <source>
        <dbReference type="ARBA" id="ARBA00022801"/>
    </source>
</evidence>
<evidence type="ECO:0000259" key="10">
    <source>
        <dbReference type="Pfam" id="PF00082"/>
    </source>
</evidence>
<keyword evidence="6" id="KW-0865">Zymogen</keyword>
<feature type="region of interest" description="Disordered" evidence="8">
    <location>
        <begin position="257"/>
        <end position="279"/>
    </location>
</feature>
<keyword evidence="3 9" id="KW-0732">Signal</keyword>
<dbReference type="InterPro" id="IPR056002">
    <property type="entry name" value="DUF7580"/>
</dbReference>
<feature type="domain" description="Peptidase S8/S53" evidence="10">
    <location>
        <begin position="706"/>
        <end position="924"/>
    </location>
</feature>
<dbReference type="GO" id="GO:0004252">
    <property type="term" value="F:serine-type endopeptidase activity"/>
    <property type="evidence" value="ECO:0007669"/>
    <property type="project" value="UniProtKB-UniRule"/>
</dbReference>